<name>R8BXA2_PHAM7</name>
<keyword evidence="3" id="KW-1185">Reference proteome</keyword>
<dbReference type="EMBL" id="KB932812">
    <property type="protein sequence ID" value="EOO03983.1"/>
    <property type="molecule type" value="Genomic_DNA"/>
</dbReference>
<dbReference type="OrthoDB" id="5416983at2759"/>
<feature type="compositionally biased region" description="Polar residues" evidence="1">
    <location>
        <begin position="93"/>
        <end position="111"/>
    </location>
</feature>
<feature type="compositionally biased region" description="Acidic residues" evidence="1">
    <location>
        <begin position="226"/>
        <end position="235"/>
    </location>
</feature>
<dbReference type="KEGG" id="tmn:UCRPA7_584"/>
<gene>
    <name evidence="2" type="ORF">UCRPA7_584</name>
</gene>
<dbReference type="eggNOG" id="ENOG502RY1C">
    <property type="taxonomic scope" value="Eukaryota"/>
</dbReference>
<evidence type="ECO:0000313" key="3">
    <source>
        <dbReference type="Proteomes" id="UP000014074"/>
    </source>
</evidence>
<feature type="region of interest" description="Disordered" evidence="1">
    <location>
        <begin position="63"/>
        <end position="198"/>
    </location>
</feature>
<feature type="region of interest" description="Disordered" evidence="1">
    <location>
        <begin position="313"/>
        <end position="335"/>
    </location>
</feature>
<dbReference type="RefSeq" id="XP_007911369.1">
    <property type="nucleotide sequence ID" value="XM_007913178.1"/>
</dbReference>
<sequence>MATEPTVDRSSEATVTSAEPAIKIDSDAQHGDADQPQLNGAPSTADEIENKLISDIVDDLVNSAEVSTSGGSDTEASRGDTSKSKDDDKGHARTSSTVKKPTSFKSVSVNKTFLAAKGATSNAPAKIGDKVVPTTSSAASQSSTASGSARPRLVAKTGSGLRDVPKPGTNGKPGGVPDAAAVWNKNRPVPVPEPKKMTDEELKKYGIHMATRLHTDDSKGQANWADIDDDDEDWAPETITWTDGTKVTIPHVEEHVTPPAPIPAPVPEVSAPLVAKENKILEKPRSPAPPTGSPSIKTGVLASGKGLILKGAPEKPTLVAKPPAPPTPVKSPWAALPPVDKASPVVMDIATHQMSSLADMSR</sequence>
<proteinExistence type="predicted"/>
<dbReference type="AlphaFoldDB" id="R8BXA2"/>
<feature type="compositionally biased region" description="Polar residues" evidence="1">
    <location>
        <begin position="64"/>
        <end position="74"/>
    </location>
</feature>
<dbReference type="GeneID" id="19326435"/>
<dbReference type="HOGENOM" id="CLU_765449_0_0_1"/>
<accession>R8BXA2</accession>
<evidence type="ECO:0000313" key="2">
    <source>
        <dbReference type="EMBL" id="EOO03983.1"/>
    </source>
</evidence>
<evidence type="ECO:0000256" key="1">
    <source>
        <dbReference type="SAM" id="MobiDB-lite"/>
    </source>
</evidence>
<dbReference type="Proteomes" id="UP000014074">
    <property type="component" value="Unassembled WGS sequence"/>
</dbReference>
<feature type="compositionally biased region" description="Basic and acidic residues" evidence="1">
    <location>
        <begin position="1"/>
        <end position="11"/>
    </location>
</feature>
<feature type="compositionally biased region" description="Low complexity" evidence="1">
    <location>
        <begin position="134"/>
        <end position="149"/>
    </location>
</feature>
<feature type="compositionally biased region" description="Basic and acidic residues" evidence="1">
    <location>
        <begin position="22"/>
        <end position="33"/>
    </location>
</feature>
<organism evidence="2 3">
    <name type="scientific">Phaeoacremonium minimum (strain UCR-PA7)</name>
    <name type="common">Esca disease fungus</name>
    <name type="synonym">Togninia minima</name>
    <dbReference type="NCBI Taxonomy" id="1286976"/>
    <lineage>
        <taxon>Eukaryota</taxon>
        <taxon>Fungi</taxon>
        <taxon>Dikarya</taxon>
        <taxon>Ascomycota</taxon>
        <taxon>Pezizomycotina</taxon>
        <taxon>Sordariomycetes</taxon>
        <taxon>Sordariomycetidae</taxon>
        <taxon>Togniniales</taxon>
        <taxon>Togniniaceae</taxon>
        <taxon>Phaeoacremonium</taxon>
    </lineage>
</organism>
<feature type="region of interest" description="Disordered" evidence="1">
    <location>
        <begin position="213"/>
        <end position="237"/>
    </location>
</feature>
<feature type="compositionally biased region" description="Basic and acidic residues" evidence="1">
    <location>
        <begin position="75"/>
        <end position="91"/>
    </location>
</feature>
<feature type="region of interest" description="Disordered" evidence="1">
    <location>
        <begin position="1"/>
        <end position="44"/>
    </location>
</feature>
<reference evidence="3" key="1">
    <citation type="journal article" date="2013" name="Genome Announc.">
        <title>Draft genome sequence of the ascomycete Phaeoacremonium aleophilum strain UCR-PA7, a causal agent of the esca disease complex in grapevines.</title>
        <authorList>
            <person name="Blanco-Ulate B."/>
            <person name="Rolshausen P."/>
            <person name="Cantu D."/>
        </authorList>
    </citation>
    <scope>NUCLEOTIDE SEQUENCE [LARGE SCALE GENOMIC DNA]</scope>
    <source>
        <strain evidence="3">UCR-PA7</strain>
    </source>
</reference>
<protein>
    <submittedName>
        <fullName evidence="2">Uncharacterized protein</fullName>
    </submittedName>
</protein>